<name>A0AAF0DWA3_9BASI</name>
<sequence length="500" mass="55590">MEAANVGAPNDPSVVLARDPAWASPPSYFPLFHESGDEYTRLYAELVSLGDVPIQQETNKRALWKISGSIETSSAVLRRAQDALTKRQAAFDKASKTVLARLAPAIQRRSQRMQALESERTAAIQARDAAQAKADADVARQAELERTRDALVGARARYETLRMQLQTLGARLFPPETVSVFPVLETLEWEGEVQSALKRLIPTEIDRERRARQALKLADKHVQDCFKLIRTILQLGMKMGVPQNNKHHQRLFSGSALAYADQSMPHLLSCKSSLGEFHTCIARARVRQRMVHRAPTFELVDLSKLPGRRRVGAMDEMTMYAKMEASYAQCQFCRTYITNEIRTSFAREKAMQERLTTMGAAIEAAAVDVRAAQNIILVNYTRSLPETHAALEKRFGERVAAIRTRMQTALARDAADAEAEAKAEEANETDAGSTRASTLPPYGTSETMSVPTHAPVPGMSPQLYETTRALLHALLAEIDAQTRVEDTEEDLPWHPGALGW</sequence>
<evidence type="ECO:0000256" key="2">
    <source>
        <dbReference type="SAM" id="MobiDB-lite"/>
    </source>
</evidence>
<dbReference type="EMBL" id="CP119952">
    <property type="protein sequence ID" value="WFC95005.1"/>
    <property type="molecule type" value="Genomic_DNA"/>
</dbReference>
<evidence type="ECO:0000256" key="1">
    <source>
        <dbReference type="SAM" id="Coils"/>
    </source>
</evidence>
<protein>
    <submittedName>
        <fullName evidence="3">Uncharacterized protein</fullName>
    </submittedName>
</protein>
<reference evidence="3" key="1">
    <citation type="submission" date="2023-03" db="EMBL/GenBank/DDBJ databases">
        <title>Mating type loci evolution in Malassezia.</title>
        <authorList>
            <person name="Coelho M.A."/>
        </authorList>
    </citation>
    <scope>NUCLEOTIDE SEQUENCE</scope>
    <source>
        <strain evidence="3">CBS 14135</strain>
    </source>
</reference>
<feature type="coiled-coil region" evidence="1">
    <location>
        <begin position="113"/>
        <end position="164"/>
    </location>
</feature>
<keyword evidence="1" id="KW-0175">Coiled coil</keyword>
<evidence type="ECO:0000313" key="3">
    <source>
        <dbReference type="EMBL" id="WFC95005.1"/>
    </source>
</evidence>
<keyword evidence="4" id="KW-1185">Reference proteome</keyword>
<feature type="region of interest" description="Disordered" evidence="2">
    <location>
        <begin position="413"/>
        <end position="456"/>
    </location>
</feature>
<proteinExistence type="predicted"/>
<feature type="compositionally biased region" description="Basic and acidic residues" evidence="2">
    <location>
        <begin position="413"/>
        <end position="425"/>
    </location>
</feature>
<organism evidence="3 4">
    <name type="scientific">Malassezia brasiliensis</name>
    <dbReference type="NCBI Taxonomy" id="1821822"/>
    <lineage>
        <taxon>Eukaryota</taxon>
        <taxon>Fungi</taxon>
        <taxon>Dikarya</taxon>
        <taxon>Basidiomycota</taxon>
        <taxon>Ustilaginomycotina</taxon>
        <taxon>Malasseziomycetes</taxon>
        <taxon>Malasseziales</taxon>
        <taxon>Malasseziaceae</taxon>
        <taxon>Malassezia</taxon>
    </lineage>
</organism>
<evidence type="ECO:0000313" key="4">
    <source>
        <dbReference type="Proteomes" id="UP001216638"/>
    </source>
</evidence>
<accession>A0AAF0DWA3</accession>
<dbReference type="AlphaFoldDB" id="A0AAF0DWA3"/>
<gene>
    <name evidence="3" type="ORF">MBRA1_001645</name>
</gene>
<dbReference type="Proteomes" id="UP001216638">
    <property type="component" value="Chromosome 2"/>
</dbReference>